<dbReference type="SUPFAM" id="SSF56801">
    <property type="entry name" value="Acetyl-CoA synthetase-like"/>
    <property type="match status" value="2"/>
</dbReference>
<keyword evidence="3" id="KW-0597">Phosphoprotein</keyword>
<feature type="non-terminal residue" evidence="5">
    <location>
        <position position="2550"/>
    </location>
</feature>
<dbReference type="Gene3D" id="3.30.559.10">
    <property type="entry name" value="Chloramphenicol acetyltransferase-like domain"/>
    <property type="match status" value="3"/>
</dbReference>
<dbReference type="InterPro" id="IPR023213">
    <property type="entry name" value="CAT-like_dom_sf"/>
</dbReference>
<dbReference type="CDD" id="cd17651">
    <property type="entry name" value="A_NRPS_VisG_like"/>
    <property type="match status" value="1"/>
</dbReference>
<dbReference type="InterPro" id="IPR020845">
    <property type="entry name" value="AMP-binding_CS"/>
</dbReference>
<organism evidence="5 6">
    <name type="scientific">Streptomyces durocortorensis</name>
    <dbReference type="NCBI Taxonomy" id="2811104"/>
    <lineage>
        <taxon>Bacteria</taxon>
        <taxon>Bacillati</taxon>
        <taxon>Actinomycetota</taxon>
        <taxon>Actinomycetes</taxon>
        <taxon>Kitasatosporales</taxon>
        <taxon>Streptomycetaceae</taxon>
        <taxon>Streptomyces</taxon>
    </lineage>
</organism>
<keyword evidence="2" id="KW-0596">Phosphopantetheine</keyword>
<dbReference type="Pfam" id="PF00501">
    <property type="entry name" value="AMP-binding"/>
    <property type="match status" value="2"/>
</dbReference>
<dbReference type="InterPro" id="IPR001242">
    <property type="entry name" value="Condensation_dom"/>
</dbReference>
<comment type="cofactor">
    <cofactor evidence="1">
        <name>pantetheine 4'-phosphate</name>
        <dbReference type="ChEBI" id="CHEBI:47942"/>
    </cofactor>
</comment>
<dbReference type="Proteomes" id="UP000712045">
    <property type="component" value="Unassembled WGS sequence"/>
</dbReference>
<evidence type="ECO:0000313" key="5">
    <source>
        <dbReference type="EMBL" id="MBM7055888.1"/>
    </source>
</evidence>
<dbReference type="InterPro" id="IPR045851">
    <property type="entry name" value="AMP-bd_C_sf"/>
</dbReference>
<evidence type="ECO:0000313" key="6">
    <source>
        <dbReference type="Proteomes" id="UP000712045"/>
    </source>
</evidence>
<dbReference type="Gene3D" id="1.10.1200.10">
    <property type="entry name" value="ACP-like"/>
    <property type="match status" value="2"/>
</dbReference>
<dbReference type="SUPFAM" id="SSF47336">
    <property type="entry name" value="ACP-like"/>
    <property type="match status" value="2"/>
</dbReference>
<dbReference type="InterPro" id="IPR025110">
    <property type="entry name" value="AMP-bd_C"/>
</dbReference>
<evidence type="ECO:0000256" key="2">
    <source>
        <dbReference type="ARBA" id="ARBA00022450"/>
    </source>
</evidence>
<keyword evidence="6" id="KW-1185">Reference proteome</keyword>
<dbReference type="Pfam" id="PF13193">
    <property type="entry name" value="AMP-binding_C"/>
    <property type="match status" value="2"/>
</dbReference>
<dbReference type="Gene3D" id="3.40.50.980">
    <property type="match status" value="4"/>
</dbReference>
<dbReference type="PROSITE" id="PS50075">
    <property type="entry name" value="CARRIER"/>
    <property type="match status" value="2"/>
</dbReference>
<evidence type="ECO:0000256" key="3">
    <source>
        <dbReference type="ARBA" id="ARBA00022553"/>
    </source>
</evidence>
<dbReference type="CDD" id="cd19540">
    <property type="entry name" value="LCL_NRPS-like"/>
    <property type="match status" value="2"/>
</dbReference>
<protein>
    <submittedName>
        <fullName evidence="5">Amino acid adenylation domain-containing protein</fullName>
    </submittedName>
</protein>
<dbReference type="InterPro" id="IPR010071">
    <property type="entry name" value="AA_adenyl_dom"/>
</dbReference>
<dbReference type="EMBL" id="JAFEUF010000094">
    <property type="protein sequence ID" value="MBM7055888.1"/>
    <property type="molecule type" value="Genomic_DNA"/>
</dbReference>
<dbReference type="InterPro" id="IPR006162">
    <property type="entry name" value="Ppantetheine_attach_site"/>
</dbReference>
<dbReference type="CDD" id="cd05930">
    <property type="entry name" value="A_NRPS"/>
    <property type="match status" value="1"/>
</dbReference>
<dbReference type="Pfam" id="PF00550">
    <property type="entry name" value="PP-binding"/>
    <property type="match status" value="2"/>
</dbReference>
<reference evidence="5 6" key="1">
    <citation type="submission" date="2021-02" db="EMBL/GenBank/DDBJ databases">
        <title>Genome Streptomyces sp. RHZ10.</title>
        <authorList>
            <person name="Besaury L."/>
        </authorList>
    </citation>
    <scope>NUCLEOTIDE SEQUENCE [LARGE SCALE GENOMIC DNA]</scope>
    <source>
        <strain evidence="5 6">RHZ10</strain>
    </source>
</reference>
<dbReference type="PANTHER" id="PTHR45527:SF1">
    <property type="entry name" value="FATTY ACID SYNTHASE"/>
    <property type="match status" value="1"/>
</dbReference>
<dbReference type="RefSeq" id="WP_205084162.1">
    <property type="nucleotide sequence ID" value="NZ_JAFEUF010000094.1"/>
</dbReference>
<dbReference type="Pfam" id="PF00668">
    <property type="entry name" value="Condensation"/>
    <property type="match status" value="3"/>
</dbReference>
<dbReference type="Gene3D" id="2.30.38.10">
    <property type="entry name" value="Luciferase, Domain 3"/>
    <property type="match status" value="2"/>
</dbReference>
<dbReference type="InterPro" id="IPR020806">
    <property type="entry name" value="PKS_PP-bd"/>
</dbReference>
<dbReference type="Gene3D" id="3.30.300.30">
    <property type="match status" value="2"/>
</dbReference>
<dbReference type="PROSITE" id="PS00455">
    <property type="entry name" value="AMP_BINDING"/>
    <property type="match status" value="2"/>
</dbReference>
<dbReference type="PROSITE" id="PS00012">
    <property type="entry name" value="PHOSPHOPANTETHEINE"/>
    <property type="match status" value="2"/>
</dbReference>
<feature type="domain" description="Carrier" evidence="4">
    <location>
        <begin position="2041"/>
        <end position="2116"/>
    </location>
</feature>
<name>A0ABS2HZT0_9ACTN</name>
<sequence length="2550" mass="276890">MTTSKPRLEGILPLSPLQHGLLFHAQYDTAGPDVYTMQFVLDLEGELDTTALHAACAAVLRRHSGLRAAFRHRKNGEPVQLIPAELAPAWNSVELFGPTPADRLAEADLLVAEDRARRFDLARPPLIRFTLIGLGDGRHRFVLTAHHIVLDGWSRALLLGELFTLYGLFSKGADESSLPPASPYREFLGWVAAQDRTAAEKAWQQVLDGLEEPTLLTAPDPAREPVAPARARVELPQGRTEALTRWARERGVTVNTVVQAAWAMVLGHLTGRQDVVFGGTVSGRPPQVPGVESMVGLFINTLPVRVALDPAETLGALLERLQDQQAGLMDHQYLGLADIQRLTPVSGELFDTLLVFENYPVDTEGLRRAAGGLGVVDGQSHEGTHYPLSLMVHAGTTLSVELSHRPDVLDTDAAVAVGEALIRLLDSFEAAEDTPVARWDLLTAEERSLVLDRWNDTAHPEPFETLPALLRRAVDRHPDAVAVEHGDTTLTYAELDARANRLARLLVTRGVGPERTVALALSRSTGLVVALWAVLKAGAAYLPVDPGLPADRVAHMLDDAQPVLVLTDTATADRIAAAAGDAGPAHLVCDTEETVRALAASRDTDLDDGDRTAPLTPLSPAYVIYTSGSTGRPKGVVMPGAPLANLIGWHEDALPAEPGSRTAQFTAISFDVSAQEILSTTLSGRTLVIPDEEIRRDPAAFVRWLDERAVTEVYAPNLVIDALCEEAIGQGRELPALAHLAQAGEALVLSKQIRDFHHGGGRRLHNHYGPTETHVVTAATLPADPDDWPSRPTIGRPVRNTRAYVLDGALRPVAPGVPGELYLAGACTARGYLNRPGLTGERFVADPYGPSGTRMYRTGDVVRWTEDGELDYLGRSDHQVKIRGFRIELGEIEAALGTHPAVGQAAVVAREDRPGIRTVVAYPVAAAGRTLPPAEELRAHLADALPDYMVPSAFVPLDKLPLTANRKLDRRALPAPEGADEAGRAPRTAREAKLCELFAAVLGLESVSIDDGFFDLGGHSLLATRLVSQVRTAFDVEIPVRVLFDAPTVARFAERLATADRARRPLTAGPRPDLVPLSPAQQRLWFLNRFEDAGGNYNLPLAVRLRGELRVGELRAAIADVIGRHESLRTVFPETDGRPHQVVLDADEAVPALPVIGVAEHELAAAVAATAGRDFDLTCQTPVHARLFALDGNEYVLLIVVHHIAADGWSMAPLARDLSEAYRARCSDRAPSWQPLPVQYADYTLWQREVLGDEKEQGSELARQADFWRTTLQGVPEELRLPTDRPRPPEMSYRGDTVELEIPAEVHRAISEFARHSGASVFMVAQAVLAAVLHRLGAGEDVPVGTVIAGRTDGALDDLVGFFVNTLVLRTDLSGDPTFRQLVERVRETDLAAYANQEVPFERLVEILNPERSLARHPLFQVLLSFQNNAAVDLDLDGLHATGEEVGLSTSNFDLSVVLEERFDEAGAPAGIAGGIEFATDLFDRETAAALADRLVRMAGELVAVPDRRLSEAEVLTEQERHRILVDWNDTALDVPQATLPGLFEEQAARTPDATALVFQDQRLTFARLNARANRLARHLLATGVRTEQPVAVRLPRGPEHIVALLAVMKAGAVYVPVDPAYPEDRIAHMIEDARPAAVLDDPARTHGPALAELPAHDLTDDERGGPLRPDNAAYIIYTSGSTGRPKGVTVEHRSIVNLFHDHFGRLYAPQIEAAGDRRPLRAALAASFSFDAAFDPLLWMLAGHELHVVDDEARHDATALLDMVRRVGGIDHFDTTPAHFQELHDLGLTADPATRPLVVSLGGEALGEALREELAPLDDLVAYNLYGPTETTVDALGQRIDVSDRVLVGRPLSNYRAYVLDAFLRPVPPGVAGDLHIAGAGLARGYLGRFDLTAERFVADPYGPPGSRMYRTGDLARWTRDGRIDCLGRVDDQVKIRGFRIELGEIQAALEAREDIAQAAVIVREDRPGIRELVAYAVPASGRRLPEAEELRHALGERLPDYMVPAVFVALDRLPVTVNGKLDRKALPAPAPRAGIGGRAPRTAQEKTLCRVFAQVLGLETVSIDDGFFDLGGHSLLATRVVSHVRSSLGAELSVRALFEAPTVAALAERLGDAGRARAALTVRERPEEVPLSHAQRRMWFLNRFEGPSGTYNMPMAVRLTGPLDTDALRGALAAVVARHESLRTVFPDTEGRPRQLVLAPEEARPVLETAPFSPEALSAAAARGFELDREIPVRAHLFTVSADEQVLLVVLHHIAGDGWSLAPLASDLSSAYAALAGGVEPGWVPLPVQYADYTLWQREVLGDESDPVSELSRQVDYWRGQLAGLPEELPLPVDRPRPPKMSYRGDTVEFQVSRETQERLQQLAGESRGSLFMVVQAALSVLLNRLGAGEDIAMGSVIAGRTDESLDDLVGFFVNTLVLRTDVSGDPTFRELVERVRETDLAAYANQDVPFERLVEILNPERSLSRHPLFQVMLAFQNTGEATLDLAGLRAAPETLSFDAAKFDLSFTLAESVEGLAGSVEFSVDLFDRVSVERLAGRLVGVLEAVAA</sequence>
<dbReference type="CDD" id="cd19543">
    <property type="entry name" value="DCL_NRPS"/>
    <property type="match status" value="1"/>
</dbReference>
<dbReference type="InterPro" id="IPR000873">
    <property type="entry name" value="AMP-dep_synth/lig_dom"/>
</dbReference>
<dbReference type="InterPro" id="IPR009081">
    <property type="entry name" value="PP-bd_ACP"/>
</dbReference>
<dbReference type="Gene3D" id="3.30.559.30">
    <property type="entry name" value="Nonribosomal peptide synthetase, condensation domain"/>
    <property type="match status" value="3"/>
</dbReference>
<proteinExistence type="predicted"/>
<evidence type="ECO:0000259" key="4">
    <source>
        <dbReference type="PROSITE" id="PS50075"/>
    </source>
</evidence>
<dbReference type="SMART" id="SM00823">
    <property type="entry name" value="PKS_PP"/>
    <property type="match status" value="2"/>
</dbReference>
<dbReference type="SUPFAM" id="SSF52777">
    <property type="entry name" value="CoA-dependent acyltransferases"/>
    <property type="match status" value="6"/>
</dbReference>
<accession>A0ABS2HZT0</accession>
<dbReference type="NCBIfam" id="TIGR01733">
    <property type="entry name" value="AA-adenyl-dom"/>
    <property type="match status" value="2"/>
</dbReference>
<gene>
    <name evidence="5" type="ORF">JS521_18945</name>
</gene>
<dbReference type="InterPro" id="IPR036736">
    <property type="entry name" value="ACP-like_sf"/>
</dbReference>
<comment type="caution">
    <text evidence="5">The sequence shown here is derived from an EMBL/GenBank/DDBJ whole genome shotgun (WGS) entry which is preliminary data.</text>
</comment>
<dbReference type="PANTHER" id="PTHR45527">
    <property type="entry name" value="NONRIBOSOMAL PEPTIDE SYNTHETASE"/>
    <property type="match status" value="1"/>
</dbReference>
<evidence type="ECO:0000256" key="1">
    <source>
        <dbReference type="ARBA" id="ARBA00001957"/>
    </source>
</evidence>
<feature type="domain" description="Carrier" evidence="4">
    <location>
        <begin position="985"/>
        <end position="1060"/>
    </location>
</feature>